<evidence type="ECO:0000259" key="2">
    <source>
        <dbReference type="Pfam" id="PF20539"/>
    </source>
</evidence>
<protein>
    <recommendedName>
        <fullName evidence="2">DUF6754 domain-containing protein</fullName>
    </recommendedName>
</protein>
<dbReference type="InterPro" id="IPR046642">
    <property type="entry name" value="DUF6754"/>
</dbReference>
<organism evidence="3">
    <name type="scientific">marine sediment metagenome</name>
    <dbReference type="NCBI Taxonomy" id="412755"/>
    <lineage>
        <taxon>unclassified sequences</taxon>
        <taxon>metagenomes</taxon>
        <taxon>ecological metagenomes</taxon>
    </lineage>
</organism>
<dbReference type="EMBL" id="BARS01005879">
    <property type="protein sequence ID" value="GAF80069.1"/>
    <property type="molecule type" value="Genomic_DNA"/>
</dbReference>
<comment type="caution">
    <text evidence="3">The sequence shown here is derived from an EMBL/GenBank/DDBJ whole genome shotgun (WGS) entry which is preliminary data.</text>
</comment>
<accession>X0SGD4</accession>
<sequence length="121" mass="13150">MAILTEGRLVPLVAFILAWVATYMAIQMGQQGKIKIRRIPGLDAIEEVVGRAVEMGRSVFMIPGRGSFTDIYATQTIAGLSILSYVATLTARLGAKLYVPMSRVDVFPVAVELVTDAYKAE</sequence>
<feature type="non-terminal residue" evidence="3">
    <location>
        <position position="121"/>
    </location>
</feature>
<dbReference type="Pfam" id="PF20539">
    <property type="entry name" value="DUF6754"/>
    <property type="match status" value="1"/>
</dbReference>
<reference evidence="3" key="1">
    <citation type="journal article" date="2014" name="Front. Microbiol.">
        <title>High frequency of phylogenetically diverse reductive dehalogenase-homologous genes in deep subseafloor sedimentary metagenomes.</title>
        <authorList>
            <person name="Kawai M."/>
            <person name="Futagami T."/>
            <person name="Toyoda A."/>
            <person name="Takaki Y."/>
            <person name="Nishi S."/>
            <person name="Hori S."/>
            <person name="Arai W."/>
            <person name="Tsubouchi T."/>
            <person name="Morono Y."/>
            <person name="Uchiyama I."/>
            <person name="Ito T."/>
            <person name="Fujiyama A."/>
            <person name="Inagaki F."/>
            <person name="Takami H."/>
        </authorList>
    </citation>
    <scope>NUCLEOTIDE SEQUENCE</scope>
    <source>
        <strain evidence="3">Expedition CK06-06</strain>
    </source>
</reference>
<evidence type="ECO:0000313" key="3">
    <source>
        <dbReference type="EMBL" id="GAF80069.1"/>
    </source>
</evidence>
<feature type="transmembrane region" description="Helical" evidence="1">
    <location>
        <begin position="12"/>
        <end position="29"/>
    </location>
</feature>
<keyword evidence="1" id="KW-0812">Transmembrane</keyword>
<feature type="domain" description="DUF6754" evidence="2">
    <location>
        <begin position="5"/>
        <end position="119"/>
    </location>
</feature>
<evidence type="ECO:0000256" key="1">
    <source>
        <dbReference type="SAM" id="Phobius"/>
    </source>
</evidence>
<proteinExistence type="predicted"/>
<name>X0SGD4_9ZZZZ</name>
<dbReference type="AlphaFoldDB" id="X0SGD4"/>
<keyword evidence="1" id="KW-0472">Membrane</keyword>
<keyword evidence="1" id="KW-1133">Transmembrane helix</keyword>
<gene>
    <name evidence="3" type="ORF">S01H1_11527</name>
</gene>